<dbReference type="AlphaFoldDB" id="A0A0W8DCQ1"/>
<name>A0A0W8DCQ1_PHYNI</name>
<sequence>MQPIETLSSDGFVVYRGVLSNDAANAARIIARRSHLPWTNEDDSSPRLRRVSARVPPIPGFLLSIILERYIHTFFPGMDQSKLEWCYLKSYADAPDQPTHRDFAVSRYTIDPMDVASLPSSLLIATQDDTVVYGYGWNHHVAFQSDQVVIRLKKGDLLFMRGDFIYSRAGYTWNNLCIHTFLGEITTRPHFRGQLVPCYDDKPTVNAHDGTCYVLGCRFVGNTDHALRMHLRSCHNVFIQSFSRCARSNDPRIAAAEAEIINLADDF</sequence>
<dbReference type="Proteomes" id="UP000052943">
    <property type="component" value="Unassembled WGS sequence"/>
</dbReference>
<organism evidence="1 2">
    <name type="scientific">Phytophthora nicotianae</name>
    <name type="common">Potato buckeye rot agent</name>
    <name type="synonym">Phytophthora parasitica</name>
    <dbReference type="NCBI Taxonomy" id="4792"/>
    <lineage>
        <taxon>Eukaryota</taxon>
        <taxon>Sar</taxon>
        <taxon>Stramenopiles</taxon>
        <taxon>Oomycota</taxon>
        <taxon>Peronosporomycetes</taxon>
        <taxon>Peronosporales</taxon>
        <taxon>Peronosporaceae</taxon>
        <taxon>Phytophthora</taxon>
    </lineage>
</organism>
<accession>A0A0W8DCQ1</accession>
<proteinExistence type="predicted"/>
<comment type="caution">
    <text evidence="1">The sequence shown here is derived from an EMBL/GenBank/DDBJ whole genome shotgun (WGS) entry which is preliminary data.</text>
</comment>
<dbReference type="EMBL" id="LNFO01001180">
    <property type="protein sequence ID" value="KUF94161.1"/>
    <property type="molecule type" value="Genomic_DNA"/>
</dbReference>
<evidence type="ECO:0000313" key="1">
    <source>
        <dbReference type="EMBL" id="KUF94161.1"/>
    </source>
</evidence>
<reference evidence="1 2" key="1">
    <citation type="submission" date="2015-11" db="EMBL/GenBank/DDBJ databases">
        <title>Genomes and virulence difference between two physiological races of Phytophthora nicotianae.</title>
        <authorList>
            <person name="Liu H."/>
            <person name="Ma X."/>
            <person name="Yu H."/>
            <person name="Fang D."/>
            <person name="Li Y."/>
            <person name="Wang X."/>
            <person name="Wang W."/>
            <person name="Dong Y."/>
            <person name="Xiao B."/>
        </authorList>
    </citation>
    <scope>NUCLEOTIDE SEQUENCE [LARGE SCALE GENOMIC DNA]</scope>
    <source>
        <strain evidence="2">race 0</strain>
    </source>
</reference>
<gene>
    <name evidence="1" type="ORF">AM587_10000863</name>
</gene>
<protein>
    <submittedName>
        <fullName evidence="1">Uncharacterized protein</fullName>
    </submittedName>
</protein>
<evidence type="ECO:0000313" key="2">
    <source>
        <dbReference type="Proteomes" id="UP000052943"/>
    </source>
</evidence>